<organism evidence="2 3">
    <name type="scientific">Sedimentibacter hydroxybenzoicus DSM 7310</name>
    <dbReference type="NCBI Taxonomy" id="1123245"/>
    <lineage>
        <taxon>Bacteria</taxon>
        <taxon>Bacillati</taxon>
        <taxon>Bacillota</taxon>
        <taxon>Tissierellia</taxon>
        <taxon>Sedimentibacter</taxon>
    </lineage>
</organism>
<dbReference type="InterPro" id="IPR031807">
    <property type="entry name" value="HicB-like"/>
</dbReference>
<dbReference type="AlphaFoldDB" id="A0A974BIV2"/>
<comment type="caution">
    <text evidence="2">The sequence shown here is derived from an EMBL/GenBank/DDBJ whole genome shotgun (WGS) entry which is preliminary data.</text>
</comment>
<dbReference type="RefSeq" id="WP_179237265.1">
    <property type="nucleotide sequence ID" value="NZ_JACBNQ010000003.1"/>
</dbReference>
<dbReference type="InterPro" id="IPR035069">
    <property type="entry name" value="TTHA1013/TTHA0281-like"/>
</dbReference>
<feature type="domain" description="HicB-like antitoxin of toxin-antitoxin system" evidence="1">
    <location>
        <begin position="6"/>
        <end position="96"/>
    </location>
</feature>
<gene>
    <name evidence="2" type="ORF">HZF24_05425</name>
</gene>
<dbReference type="Proteomes" id="UP000611629">
    <property type="component" value="Unassembled WGS sequence"/>
</dbReference>
<protein>
    <submittedName>
        <fullName evidence="2">Type II toxin-antitoxin system HicB family antitoxin</fullName>
    </submittedName>
</protein>
<evidence type="ECO:0000313" key="2">
    <source>
        <dbReference type="EMBL" id="NYB73577.1"/>
    </source>
</evidence>
<keyword evidence="3" id="KW-1185">Reference proteome</keyword>
<name>A0A974BIV2_SEDHY</name>
<dbReference type="EMBL" id="JACBNQ010000003">
    <property type="protein sequence ID" value="NYB73577.1"/>
    <property type="molecule type" value="Genomic_DNA"/>
</dbReference>
<evidence type="ECO:0000313" key="3">
    <source>
        <dbReference type="Proteomes" id="UP000611629"/>
    </source>
</evidence>
<proteinExistence type="predicted"/>
<dbReference type="SUPFAM" id="SSF143100">
    <property type="entry name" value="TTHA1013/TTHA0281-like"/>
    <property type="match status" value="1"/>
</dbReference>
<sequence length="132" mass="15143">MKKLFYPAIFQTEDNNAFSVFFPDIEGCNTCGESMEDAYEMAIDALGLMLSYMEDNNMEIPMASKPQDIVLEKNQYLVIVEFDMLAYKKKHRSQAVKKTLSIPSWLNDMAIENNVNFSQILQDALINTLNIK</sequence>
<evidence type="ECO:0000259" key="1">
    <source>
        <dbReference type="Pfam" id="PF15919"/>
    </source>
</evidence>
<reference evidence="2" key="1">
    <citation type="submission" date="2020-07" db="EMBL/GenBank/DDBJ databases">
        <title>Genomic analysis of a strain of Sedimentibacter Hydroxybenzoicus DSM7310.</title>
        <authorList>
            <person name="Ma S."/>
        </authorList>
    </citation>
    <scope>NUCLEOTIDE SEQUENCE</scope>
    <source>
        <strain evidence="2">DSM 7310</strain>
    </source>
</reference>
<dbReference type="Gene3D" id="3.30.160.250">
    <property type="match status" value="1"/>
</dbReference>
<accession>A0A974BIV2</accession>
<dbReference type="Pfam" id="PF15919">
    <property type="entry name" value="HicB_lk_antitox"/>
    <property type="match status" value="1"/>
</dbReference>